<reference evidence="1" key="1">
    <citation type="journal article" date="2014" name="Front. Microbiol.">
        <title>High frequency of phylogenetically diverse reductive dehalogenase-homologous genes in deep subseafloor sedimentary metagenomes.</title>
        <authorList>
            <person name="Kawai M."/>
            <person name="Futagami T."/>
            <person name="Toyoda A."/>
            <person name="Takaki Y."/>
            <person name="Nishi S."/>
            <person name="Hori S."/>
            <person name="Arai W."/>
            <person name="Tsubouchi T."/>
            <person name="Morono Y."/>
            <person name="Uchiyama I."/>
            <person name="Ito T."/>
            <person name="Fujiyama A."/>
            <person name="Inagaki F."/>
            <person name="Takami H."/>
        </authorList>
    </citation>
    <scope>NUCLEOTIDE SEQUENCE</scope>
    <source>
        <strain evidence="1">Expedition CK06-06</strain>
    </source>
</reference>
<dbReference type="EMBL" id="BARU01000576">
    <property type="protein sequence ID" value="GAH22389.1"/>
    <property type="molecule type" value="Genomic_DNA"/>
</dbReference>
<evidence type="ECO:0000313" key="1">
    <source>
        <dbReference type="EMBL" id="GAH22389.1"/>
    </source>
</evidence>
<accession>X1EYZ5</accession>
<name>X1EYZ5_9ZZZZ</name>
<protein>
    <submittedName>
        <fullName evidence="1">Uncharacterized protein</fullName>
    </submittedName>
</protein>
<gene>
    <name evidence="1" type="ORF">S03H2_01852</name>
</gene>
<sequence>MGIRKVGEIPSSIKKLLEKVNLPLDFRSYRISEADFP</sequence>
<organism evidence="1">
    <name type="scientific">marine sediment metagenome</name>
    <dbReference type="NCBI Taxonomy" id="412755"/>
    <lineage>
        <taxon>unclassified sequences</taxon>
        <taxon>metagenomes</taxon>
        <taxon>ecological metagenomes</taxon>
    </lineage>
</organism>
<feature type="non-terminal residue" evidence="1">
    <location>
        <position position="37"/>
    </location>
</feature>
<dbReference type="AlphaFoldDB" id="X1EYZ5"/>
<comment type="caution">
    <text evidence="1">The sequence shown here is derived from an EMBL/GenBank/DDBJ whole genome shotgun (WGS) entry which is preliminary data.</text>
</comment>
<proteinExistence type="predicted"/>